<comment type="caution">
    <text evidence="6">The sequence shown here is derived from an EMBL/GenBank/DDBJ whole genome shotgun (WGS) entry which is preliminary data.</text>
</comment>
<dbReference type="NCBIfam" id="TIGR02481">
    <property type="entry name" value="hemeryth_dom"/>
    <property type="match status" value="1"/>
</dbReference>
<keyword evidence="3" id="KW-0479">Metal-binding</keyword>
<sequence>MPFIQWSPSFSVGNAVLDADHRKLIDILNQIYDAWTEHNTSVELLEKLFDQLMDYTDGHFAREESKLADREYSDLGRHHAAHERLRELVHAFRGRHIAGQKADALTEDMAKFLKSWLIEHILEEDMQYRSLFTGK</sequence>
<dbReference type="InterPro" id="IPR012312">
    <property type="entry name" value="Hemerythrin-like"/>
</dbReference>
<name>A0A7C9UU84_9PROT</name>
<dbReference type="GO" id="GO:0005344">
    <property type="term" value="F:oxygen carrier activity"/>
    <property type="evidence" value="ECO:0007669"/>
    <property type="project" value="UniProtKB-KW"/>
</dbReference>
<organism evidence="6 7">
    <name type="scientific">Magnetospirillum aberrantis SpK</name>
    <dbReference type="NCBI Taxonomy" id="908842"/>
    <lineage>
        <taxon>Bacteria</taxon>
        <taxon>Pseudomonadati</taxon>
        <taxon>Pseudomonadota</taxon>
        <taxon>Alphaproteobacteria</taxon>
        <taxon>Rhodospirillales</taxon>
        <taxon>Rhodospirillaceae</taxon>
        <taxon>Magnetospirillum</taxon>
    </lineage>
</organism>
<dbReference type="PANTHER" id="PTHR37164">
    <property type="entry name" value="BACTERIOHEMERYTHRIN"/>
    <property type="match status" value="1"/>
</dbReference>
<evidence type="ECO:0000313" key="6">
    <source>
        <dbReference type="EMBL" id="NFV80106.1"/>
    </source>
</evidence>
<dbReference type="InterPro" id="IPR035938">
    <property type="entry name" value="Hemerythrin-like_sf"/>
</dbReference>
<dbReference type="CDD" id="cd12107">
    <property type="entry name" value="Hemerythrin"/>
    <property type="match status" value="1"/>
</dbReference>
<dbReference type="Pfam" id="PF01814">
    <property type="entry name" value="Hemerythrin"/>
    <property type="match status" value="1"/>
</dbReference>
<gene>
    <name evidence="6" type="ORF">G4223_08285</name>
</gene>
<dbReference type="SUPFAM" id="SSF47188">
    <property type="entry name" value="Hemerythrin-like"/>
    <property type="match status" value="1"/>
</dbReference>
<dbReference type="NCBIfam" id="NF033749">
    <property type="entry name" value="bact_hemeryth"/>
    <property type="match status" value="1"/>
</dbReference>
<dbReference type="InterPro" id="IPR050669">
    <property type="entry name" value="Hemerythrin"/>
</dbReference>
<proteinExistence type="inferred from homology"/>
<dbReference type="PANTHER" id="PTHR37164:SF1">
    <property type="entry name" value="BACTERIOHEMERYTHRIN"/>
    <property type="match status" value="1"/>
</dbReference>
<keyword evidence="7" id="KW-1185">Reference proteome</keyword>
<feature type="domain" description="Hemerythrin-like" evidence="5">
    <location>
        <begin position="14"/>
        <end position="128"/>
    </location>
</feature>
<dbReference type="InterPro" id="IPR012827">
    <property type="entry name" value="Hemerythrin_metal-bd"/>
</dbReference>
<comment type="similarity">
    <text evidence="1">Belongs to the hemerythrin family.</text>
</comment>
<dbReference type="Gene3D" id="1.20.120.50">
    <property type="entry name" value="Hemerythrin-like"/>
    <property type="match status" value="1"/>
</dbReference>
<keyword evidence="4" id="KW-0408">Iron</keyword>
<dbReference type="EMBL" id="JAAIYP010000035">
    <property type="protein sequence ID" value="NFV80106.1"/>
    <property type="molecule type" value="Genomic_DNA"/>
</dbReference>
<evidence type="ECO:0000259" key="5">
    <source>
        <dbReference type="Pfam" id="PF01814"/>
    </source>
</evidence>
<keyword evidence="2" id="KW-0813">Transport</keyword>
<accession>A0A7C9UU84</accession>
<evidence type="ECO:0000256" key="4">
    <source>
        <dbReference type="ARBA" id="ARBA00023004"/>
    </source>
</evidence>
<dbReference type="Proteomes" id="UP000480684">
    <property type="component" value="Unassembled WGS sequence"/>
</dbReference>
<dbReference type="RefSeq" id="WP_163677717.1">
    <property type="nucleotide sequence ID" value="NZ_JAAIYP010000035.1"/>
</dbReference>
<evidence type="ECO:0000256" key="2">
    <source>
        <dbReference type="ARBA" id="ARBA00022621"/>
    </source>
</evidence>
<keyword evidence="2" id="KW-0561">Oxygen transport</keyword>
<dbReference type="InterPro" id="IPR016131">
    <property type="entry name" value="Haemerythrin_Fe_BS"/>
</dbReference>
<dbReference type="AlphaFoldDB" id="A0A7C9UU84"/>
<dbReference type="PROSITE" id="PS00550">
    <property type="entry name" value="HEMERYTHRINS"/>
    <property type="match status" value="1"/>
</dbReference>
<evidence type="ECO:0000256" key="3">
    <source>
        <dbReference type="ARBA" id="ARBA00022723"/>
    </source>
</evidence>
<evidence type="ECO:0000313" key="7">
    <source>
        <dbReference type="Proteomes" id="UP000480684"/>
    </source>
</evidence>
<protein>
    <submittedName>
        <fullName evidence="6">Hemerythrin family protein</fullName>
    </submittedName>
</protein>
<evidence type="ECO:0000256" key="1">
    <source>
        <dbReference type="ARBA" id="ARBA00010587"/>
    </source>
</evidence>
<dbReference type="GO" id="GO:0046872">
    <property type="term" value="F:metal ion binding"/>
    <property type="evidence" value="ECO:0007669"/>
    <property type="project" value="UniProtKB-KW"/>
</dbReference>
<reference evidence="6 7" key="1">
    <citation type="submission" date="2020-02" db="EMBL/GenBank/DDBJ databases">
        <authorList>
            <person name="Dziuba M."/>
            <person name="Kuznetsov B."/>
            <person name="Mardanov A."/>
            <person name="Ravin N."/>
            <person name="Grouzdev D."/>
        </authorList>
    </citation>
    <scope>NUCLEOTIDE SEQUENCE [LARGE SCALE GENOMIC DNA]</scope>
    <source>
        <strain evidence="6 7">SpK</strain>
    </source>
</reference>